<protein>
    <recommendedName>
        <fullName evidence="5">HCP-like protein</fullName>
    </recommendedName>
</protein>
<sequence>MALLENPEGIQPIRSPSQDRTVDVVTYYDKSVGKEIVLWEDVLVVFPDVLYLQHKAKALPFLKGLDLKALDPLRVAAVPGTALDVVVREQADEDVVSEQGPAQIPVTSPETPAQENPIGSPTVKRNPAYGDELAAIENYNHIDVPNTSAPGPQLFSDAPVSQSGDDSAEDEQSDIIETSRALHMNLEDNEGLGIKGAAAQPKKSDSDGEDVEDIGPRIERLKDIAEDGDITAQLELANMYFNGEGVQQNYSEASEWFFEAAKLGDRGARLQMGLIYEQGLVGKVDYKMAMGFYEKAAELGDPEAHTRIGDLYHSGRGTPVDYNVALQYYHWAAERGHPVAMVNIGQTFLSGTGVAQDSTQAAYWFRLAAKEEYAPAQVCLGLMYEMGPGVEQSDSTAMEWYVRAAEQGDAGAQFCIGSLCERGRGVLQDYTKAIEWYLKAIEQDDASAQNSLGLLHEKGLGVPQSYFTAMDWYLTAAKQGHNVATFHVGSLYYRGLGVPQDYSKALEWYLKAADQQCEEALIAIGDLYRLGHGVSQEYSKAAEWYLKAAQKGNVDAQVQMGFLYSTGQGVPKSYSKAAEWFRKAAEEGNAGAQCEMAILYENGYGVPKDYLQAMEWYIKAAEQGHRVAQKNDASQEEELLQTVRPVHKNNLFPTIHAPAAQVVINIDPSNGKRIILWEDILQAFKDASHPRHGTKILPFLKGSDFKCLDPLRFNAVPNDVIDIVVDGQFTSTDPLPAQSTFDEIASQASQYPKYDPLASMRSPTISYDSRRPSSSSSYSYEMPNYRTMPTPAFWNQVRAPMQHMQAPPHQFRAPPFLPPTSRPPNSRPPTFRAVSTPKPRARMDVKEAFRRIILHIDLVALEEKGEGTPEEFTKALECYLKAVCRGHGHAQLSVGELFAQGEGVVQDESRAFEWYLKAAYQGNAVAQRKISRLIFNQPNRSAPAPETILDSTGRNSCIESDVISPIETCVEPETPTKRSVETSLEKQKTPVEVQDPPAETQEKFPNDTPSETQGTPKETPVNTTEPETNWEQSTQTSDDTFIDFLPVDPNQSDDECVATHTPCISTPTVRTSTPTFSTPTPRGPQSYGLDDMYLSTPAQGPANSKDPRAPQLNISSFEQTLANAEYGDTEAQVRLGLMYMQAEDREQNEHAVRWFFKAALRGDAEGQRRVGEMFMKGLGVPQDYKASMYWFNEAAEQGNDNAQLLIGNLYSEGQGVTKSYALAAVWYLKAANVGNAEAQNMMGFHHEIGLGMPPNQAMALEWYVKAARQGHFGAKESVARLRDNEQPAKRKSSFRTMEQDDEAEELVQAFRPVHKNNLFPVTPAAVAHVAIHTDPINGKKIILWDDILHGFKDAAHARHGTKIIPLDPLRFIAVPNAILDIVVDGQFTSTNPHPSESKFQQIANQSTQFPRYNPIDMLPPTSMPQLSRAVSSAHSRHNPVNTPPPTSMPQLSRAVTNARSSYRPNRTLPPPSFWSQGQGPSHLAQPPPHHAPAKPRTKMDVKEAFRRIILHIDLVVLEEKGEGTPKEFTKALECYLVALRQGHSHGHQVQSHGHAQLSVGDLFHQGEGVVQDTSRAFEWYLKAASQGNAVAQRKISRLIFTQPSRPPAAPEVIPGSLVVVAPVDPTATSAATTHAETRAEIPVDVPAETSAKTVTETVAETQGPYGKEEIIEAFEKDTQTTAPFWKEPYFHYPEKVPVETIKTHHSEKILVESKKATSTYDYAGPAFWELPASQNLEQLFDGSEMTDPPYSYNYTPVTIVPRTPQYIRSSVRAPQFSQPWTDEDEPPAIYLQPRNFGVRGSPQLHTSDFGQTLANARYGDTTAQVRLGDMHLDMSEMQQDDAAMYWYLKAALHGYADGQYRVGVMFLEGRGVQQSYPRAMEWCLKAANQGKAEGQILVGYMYEHGHDVTRDYTRAMDWYCKAAAQGSPEAQSNIGVMFENGHGVPKSYSKAMEWYRKAADQGNEIAQANLVHAEKKRNPIRSRLKRLLS</sequence>
<dbReference type="PANTHER" id="PTHR11102:SF160">
    <property type="entry name" value="ERAD-ASSOCIATED E3 UBIQUITIN-PROTEIN LIGASE COMPONENT HRD3"/>
    <property type="match status" value="1"/>
</dbReference>
<gene>
    <name evidence="3" type="ORF">BG015_006843</name>
</gene>
<feature type="compositionally biased region" description="Pro residues" evidence="2">
    <location>
        <begin position="815"/>
        <end position="827"/>
    </location>
</feature>
<keyword evidence="4" id="KW-1185">Reference proteome</keyword>
<evidence type="ECO:0000313" key="4">
    <source>
        <dbReference type="Proteomes" id="UP000748756"/>
    </source>
</evidence>
<feature type="region of interest" description="Disordered" evidence="2">
    <location>
        <begin position="966"/>
        <end position="1053"/>
    </location>
</feature>
<dbReference type="EMBL" id="JAAAUQ010000334">
    <property type="protein sequence ID" value="KAF9151297.1"/>
    <property type="molecule type" value="Genomic_DNA"/>
</dbReference>
<feature type="compositionally biased region" description="Polar residues" evidence="2">
    <location>
        <begin position="1448"/>
        <end position="1464"/>
    </location>
</feature>
<feature type="region of interest" description="Disordered" evidence="2">
    <location>
        <begin position="812"/>
        <end position="839"/>
    </location>
</feature>
<dbReference type="Gene3D" id="1.25.40.10">
    <property type="entry name" value="Tetratricopeptide repeat domain"/>
    <property type="match status" value="6"/>
</dbReference>
<evidence type="ECO:0008006" key="5">
    <source>
        <dbReference type="Google" id="ProtNLM"/>
    </source>
</evidence>
<dbReference type="PANTHER" id="PTHR11102">
    <property type="entry name" value="SEL-1-LIKE PROTEIN"/>
    <property type="match status" value="1"/>
</dbReference>
<dbReference type="InterPro" id="IPR011990">
    <property type="entry name" value="TPR-like_helical_dom_sf"/>
</dbReference>
<dbReference type="InterPro" id="IPR006597">
    <property type="entry name" value="Sel1-like"/>
</dbReference>
<feature type="compositionally biased region" description="Low complexity" evidence="2">
    <location>
        <begin position="1069"/>
        <end position="1080"/>
    </location>
</feature>
<feature type="region of interest" description="Disordered" evidence="2">
    <location>
        <begin position="142"/>
        <end position="173"/>
    </location>
</feature>
<accession>A0A9P5S1J2</accession>
<reference evidence="3" key="1">
    <citation type="journal article" date="2020" name="Fungal Divers.">
        <title>Resolving the Mortierellaceae phylogeny through synthesis of multi-gene phylogenetics and phylogenomics.</title>
        <authorList>
            <person name="Vandepol N."/>
            <person name="Liber J."/>
            <person name="Desiro A."/>
            <person name="Na H."/>
            <person name="Kennedy M."/>
            <person name="Barry K."/>
            <person name="Grigoriev I.V."/>
            <person name="Miller A.N."/>
            <person name="O'Donnell K."/>
            <person name="Stajich J.E."/>
            <person name="Bonito G."/>
        </authorList>
    </citation>
    <scope>NUCLEOTIDE SEQUENCE</scope>
    <source>
        <strain evidence="3">NRRL 6426</strain>
    </source>
</reference>
<feature type="region of interest" description="Disordered" evidence="2">
    <location>
        <begin position="1069"/>
        <end position="1110"/>
    </location>
</feature>
<dbReference type="InterPro" id="IPR050767">
    <property type="entry name" value="Sel1_AlgK"/>
</dbReference>
<feature type="region of interest" description="Disordered" evidence="2">
    <location>
        <begin position="94"/>
        <end position="126"/>
    </location>
</feature>
<evidence type="ECO:0000313" key="3">
    <source>
        <dbReference type="EMBL" id="KAF9151297.1"/>
    </source>
</evidence>
<dbReference type="SMART" id="SM00671">
    <property type="entry name" value="SEL1"/>
    <property type="match status" value="23"/>
</dbReference>
<dbReference type="SUPFAM" id="SSF81901">
    <property type="entry name" value="HCP-like"/>
    <property type="match status" value="7"/>
</dbReference>
<comment type="caution">
    <text evidence="3">The sequence shown here is derived from an EMBL/GenBank/DDBJ whole genome shotgun (WGS) entry which is preliminary data.</text>
</comment>
<dbReference type="OrthoDB" id="2443760at2759"/>
<dbReference type="Pfam" id="PF08238">
    <property type="entry name" value="Sel1"/>
    <property type="match status" value="23"/>
</dbReference>
<name>A0A9P5S1J2_9FUNG</name>
<dbReference type="Proteomes" id="UP000748756">
    <property type="component" value="Unassembled WGS sequence"/>
</dbReference>
<organism evidence="3 4">
    <name type="scientific">Linnemannia schmuckeri</name>
    <dbReference type="NCBI Taxonomy" id="64567"/>
    <lineage>
        <taxon>Eukaryota</taxon>
        <taxon>Fungi</taxon>
        <taxon>Fungi incertae sedis</taxon>
        <taxon>Mucoromycota</taxon>
        <taxon>Mortierellomycotina</taxon>
        <taxon>Mortierellomycetes</taxon>
        <taxon>Mortierellales</taxon>
        <taxon>Mortierellaceae</taxon>
        <taxon>Linnemannia</taxon>
    </lineage>
</organism>
<feature type="compositionally biased region" description="Polar residues" evidence="2">
    <location>
        <begin position="105"/>
        <end position="119"/>
    </location>
</feature>
<feature type="region of interest" description="Disordered" evidence="2">
    <location>
        <begin position="1410"/>
        <end position="1495"/>
    </location>
</feature>
<feature type="compositionally biased region" description="Basic and acidic residues" evidence="2">
    <location>
        <begin position="974"/>
        <end position="989"/>
    </location>
</feature>
<feature type="compositionally biased region" description="Polar residues" evidence="2">
    <location>
        <begin position="1029"/>
        <end position="1039"/>
    </location>
</feature>
<comment type="similarity">
    <text evidence="1">Belongs to the sel-1 family.</text>
</comment>
<evidence type="ECO:0000256" key="1">
    <source>
        <dbReference type="ARBA" id="ARBA00038101"/>
    </source>
</evidence>
<proteinExistence type="inferred from homology"/>
<feature type="compositionally biased region" description="Low complexity" evidence="2">
    <location>
        <begin position="1015"/>
        <end position="1027"/>
    </location>
</feature>
<feature type="compositionally biased region" description="Polar residues" evidence="2">
    <location>
        <begin position="1423"/>
        <end position="1433"/>
    </location>
</feature>
<evidence type="ECO:0000256" key="2">
    <source>
        <dbReference type="SAM" id="MobiDB-lite"/>
    </source>
</evidence>